<dbReference type="Proteomes" id="UP001321760">
    <property type="component" value="Unassembled WGS sequence"/>
</dbReference>
<keyword evidence="1" id="KW-0812">Transmembrane</keyword>
<feature type="transmembrane region" description="Helical" evidence="1">
    <location>
        <begin position="590"/>
        <end position="609"/>
    </location>
</feature>
<comment type="caution">
    <text evidence="2">The sequence shown here is derived from an EMBL/GenBank/DDBJ whole genome shotgun (WGS) entry which is preliminary data.</text>
</comment>
<evidence type="ECO:0000313" key="2">
    <source>
        <dbReference type="EMBL" id="KAK4447277.1"/>
    </source>
</evidence>
<accession>A0AAV9GIS4</accession>
<keyword evidence="1" id="KW-1133">Transmembrane helix</keyword>
<keyword evidence="1" id="KW-0472">Membrane</keyword>
<name>A0AAV9GIS4_9PEZI</name>
<evidence type="ECO:0000256" key="1">
    <source>
        <dbReference type="SAM" id="Phobius"/>
    </source>
</evidence>
<dbReference type="AlphaFoldDB" id="A0AAV9GIS4"/>
<dbReference type="EMBL" id="MU865951">
    <property type="protein sequence ID" value="KAK4447277.1"/>
    <property type="molecule type" value="Genomic_DNA"/>
</dbReference>
<sequence length="668" mass="73478">MTSSVYLGTWVYWSHGRLRGLTLTVAQPWSDVLVASIALLVAFTGTQVWAIVCFAAFRLRQSAVGNCVHHHVQGALRHSCNSPALFATRIVEILWSRSRSRPASYGPGVRLMRETELDDLHAAGQGQGKQPTIREYYEGRPKSEVGQLFFLLALTVVFAVSLTTVSLLSAQVFKAPDNTALIVSPYCGWPAETNVSALFTTEDKDIRAMLLVPARAQYQTARAYARSCYAEAGDGKIPGSEKQCNTLVVPKISSTLAMQKQCPFPGDKVCKTDAAVIESQLVDSRDTLGIHTPDGGRISASKTLTCVPIDADQWASDWVDAPLLGGVPGDKLKGYAVGKMPERQGMLADYPIGMSNYSSIMASQPYTLFWAGSMPGNKTQSEFIPRDELKVDDADLLLIALSSRAYFDEPISDPWFDISVEQKDQSSGDEIWVGPSGWRFLGCLERYQLCIANHCSNTTALYQVPATPNYGLGTLTPSQKAVADLVWKSLWAGQTRYALEMMAPQVLVANEMVMGSWFMRSAAIPDNQWVAEVWNLANISLAALQRRPSDYASPAPLLQEHPERIAEPATHEAKELCGMIRIRTGEYTSFPVLGLVFLVLGAAFAALVNKVLPGVFKGRVGSVGIPDWSRYDFYHLIMALCEAREIQPWGRRNEKVPMMVCGEQRFAI</sequence>
<protein>
    <submittedName>
        <fullName evidence="2">Uncharacterized protein</fullName>
    </submittedName>
</protein>
<proteinExistence type="predicted"/>
<gene>
    <name evidence="2" type="ORF">QBC34DRAFT_440273</name>
</gene>
<feature type="transmembrane region" description="Helical" evidence="1">
    <location>
        <begin position="148"/>
        <end position="168"/>
    </location>
</feature>
<reference evidence="2" key="2">
    <citation type="submission" date="2023-05" db="EMBL/GenBank/DDBJ databases">
        <authorList>
            <consortium name="Lawrence Berkeley National Laboratory"/>
            <person name="Steindorff A."/>
            <person name="Hensen N."/>
            <person name="Bonometti L."/>
            <person name="Westerberg I."/>
            <person name="Brannstrom I.O."/>
            <person name="Guillou S."/>
            <person name="Cros-Aarteil S."/>
            <person name="Calhoun S."/>
            <person name="Haridas S."/>
            <person name="Kuo A."/>
            <person name="Mondo S."/>
            <person name="Pangilinan J."/>
            <person name="Riley R."/>
            <person name="Labutti K."/>
            <person name="Andreopoulos B."/>
            <person name="Lipzen A."/>
            <person name="Chen C."/>
            <person name="Yanf M."/>
            <person name="Daum C."/>
            <person name="Ng V."/>
            <person name="Clum A."/>
            <person name="Ohm R."/>
            <person name="Martin F."/>
            <person name="Silar P."/>
            <person name="Natvig D."/>
            <person name="Lalanne C."/>
            <person name="Gautier V."/>
            <person name="Ament-Velasquez S.L."/>
            <person name="Kruys A."/>
            <person name="Hutchinson M.I."/>
            <person name="Powell A.J."/>
            <person name="Barry K."/>
            <person name="Miller A.N."/>
            <person name="Grigoriev I.V."/>
            <person name="Debuchy R."/>
            <person name="Gladieux P."/>
            <person name="Thoren M.H."/>
            <person name="Johannesson H."/>
        </authorList>
    </citation>
    <scope>NUCLEOTIDE SEQUENCE</scope>
    <source>
        <strain evidence="2">PSN243</strain>
    </source>
</reference>
<evidence type="ECO:0000313" key="3">
    <source>
        <dbReference type="Proteomes" id="UP001321760"/>
    </source>
</evidence>
<reference evidence="2" key="1">
    <citation type="journal article" date="2023" name="Mol. Phylogenet. Evol.">
        <title>Genome-scale phylogeny and comparative genomics of the fungal order Sordariales.</title>
        <authorList>
            <person name="Hensen N."/>
            <person name="Bonometti L."/>
            <person name="Westerberg I."/>
            <person name="Brannstrom I.O."/>
            <person name="Guillou S."/>
            <person name="Cros-Aarteil S."/>
            <person name="Calhoun S."/>
            <person name="Haridas S."/>
            <person name="Kuo A."/>
            <person name="Mondo S."/>
            <person name="Pangilinan J."/>
            <person name="Riley R."/>
            <person name="LaButti K."/>
            <person name="Andreopoulos B."/>
            <person name="Lipzen A."/>
            <person name="Chen C."/>
            <person name="Yan M."/>
            <person name="Daum C."/>
            <person name="Ng V."/>
            <person name="Clum A."/>
            <person name="Steindorff A."/>
            <person name="Ohm R.A."/>
            <person name="Martin F."/>
            <person name="Silar P."/>
            <person name="Natvig D.O."/>
            <person name="Lalanne C."/>
            <person name="Gautier V."/>
            <person name="Ament-Velasquez S.L."/>
            <person name="Kruys A."/>
            <person name="Hutchinson M.I."/>
            <person name="Powell A.J."/>
            <person name="Barry K."/>
            <person name="Miller A.N."/>
            <person name="Grigoriev I.V."/>
            <person name="Debuchy R."/>
            <person name="Gladieux P."/>
            <person name="Hiltunen Thoren M."/>
            <person name="Johannesson H."/>
        </authorList>
    </citation>
    <scope>NUCLEOTIDE SEQUENCE</scope>
    <source>
        <strain evidence="2">PSN243</strain>
    </source>
</reference>
<feature type="transmembrane region" description="Helical" evidence="1">
    <location>
        <begin position="32"/>
        <end position="57"/>
    </location>
</feature>
<keyword evidence="3" id="KW-1185">Reference proteome</keyword>
<organism evidence="2 3">
    <name type="scientific">Podospora aff. communis PSN243</name>
    <dbReference type="NCBI Taxonomy" id="3040156"/>
    <lineage>
        <taxon>Eukaryota</taxon>
        <taxon>Fungi</taxon>
        <taxon>Dikarya</taxon>
        <taxon>Ascomycota</taxon>
        <taxon>Pezizomycotina</taxon>
        <taxon>Sordariomycetes</taxon>
        <taxon>Sordariomycetidae</taxon>
        <taxon>Sordariales</taxon>
        <taxon>Podosporaceae</taxon>
        <taxon>Podospora</taxon>
    </lineage>
</organism>